<dbReference type="SUPFAM" id="SSF55073">
    <property type="entry name" value="Nucleotide cyclase"/>
    <property type="match status" value="1"/>
</dbReference>
<sequence>MNLNCTVKERLTYSLYIAALFVLLVMSTSAFSNNHIEFTPEEQDFINNHPVIRVGAETDWAPIDYVHNGQHTGLTSDYLKLIAERTGLQFDIVTGFTWDELLTMQLNQRLDLLPAIYWSPKRDHLMHFTSPYIKLRHYAFTKSSRDDIKNMADLQDKVIAIPKGYSYLETLEREYPNINILLVNSTLEAIDAVITGQADTLIESTAIINHYLNENNIYGLKPAFAAEFNVNQVYMAARAGLPLLASIIDKALKDITQTEANKITDRWVNIVTTDPTPQNTQLLTIEELRYLQRKHVIKTCIDPNWLPYEGFINGKYSGISAEYIAYFSEQIGIPIEVVKTDTWEQSLKAARLRQCDMLALASNRPDRRKYLAFTIPYVKTSLALATQQNEWFYSNFSELAGKRIGIIKGYSPSKVIKKRFPKIQLVEFSTINEGLQSVTQGEILGFLDSVPTLSYHIQTDFIGELKISGKFDYDWSTGIAARNDEPHLVAILNKVIRATPESVHNRIRSNWLGVRYEETVDYRSLWQLVLVFSIILALVILRYRRLSKHRNEITDKNTELARINEQLETQKEAAQHVANHDLLTGLPNRSQLLLRLEHAIELASRQGNQIAVFFIDLDRFKYINDSLGHHVGDALLRQVGDRMRTRLRNSDTLARIGGDEFVVILESVEDEASPARTAQDLIDIMQQPYSVMGHAVNISASLGIAIYPNDSQDIHTLIKHADIAMYRAKELGRNHFRYYTQSLSERTDKRLKTDAALREALSLNQFSLHFQPIIDLTSCTVSHAEALIRWHHPEMGMVSPEYFIPLAEENGLIHEIGLWVLREACRCHKEWKSQGLDLQKISINVSSIQFQKANLADAFKTILEEEAMEAHRIDIEITERYLMDQTERNIHYLNTLKKAGHTITVDDFGVGYSSMSYMKRLPLDIIKIDRSFISDIPEDRNDIQISQAIISLSHNLGYKATAEGVEIVEQFNFLRETLCDYAQGYYFSPPVPAHHFITCVEQLNARLTNEIAPSEIDK</sequence>
<keyword evidence="2" id="KW-1133">Transmembrane helix</keyword>
<dbReference type="PROSITE" id="PS50883">
    <property type="entry name" value="EAL"/>
    <property type="match status" value="1"/>
</dbReference>
<dbReference type="Pfam" id="PF00497">
    <property type="entry name" value="SBP_bac_3"/>
    <property type="match status" value="2"/>
</dbReference>
<organism evidence="5 6">
    <name type="scientific">Neptuniibacter pectenicola</name>
    <dbReference type="NCBI Taxonomy" id="1806669"/>
    <lineage>
        <taxon>Bacteria</taxon>
        <taxon>Pseudomonadati</taxon>
        <taxon>Pseudomonadota</taxon>
        <taxon>Gammaproteobacteria</taxon>
        <taxon>Oceanospirillales</taxon>
        <taxon>Oceanospirillaceae</taxon>
        <taxon>Neptuniibacter</taxon>
    </lineage>
</organism>
<evidence type="ECO:0000259" key="3">
    <source>
        <dbReference type="PROSITE" id="PS50883"/>
    </source>
</evidence>
<keyword evidence="2" id="KW-0812">Transmembrane</keyword>
<dbReference type="SMART" id="SM00052">
    <property type="entry name" value="EAL"/>
    <property type="match status" value="1"/>
</dbReference>
<dbReference type="InterPro" id="IPR035919">
    <property type="entry name" value="EAL_sf"/>
</dbReference>
<dbReference type="InterPro" id="IPR029787">
    <property type="entry name" value="Nucleotide_cyclase"/>
</dbReference>
<dbReference type="Gene3D" id="3.20.20.450">
    <property type="entry name" value="EAL domain"/>
    <property type="match status" value="1"/>
</dbReference>
<comment type="caution">
    <text evidence="5">The sequence shown here is derived from an EMBL/GenBank/DDBJ whole genome shotgun (WGS) entry which is preliminary data.</text>
</comment>
<dbReference type="InterPro" id="IPR001633">
    <property type="entry name" value="EAL_dom"/>
</dbReference>
<dbReference type="PROSITE" id="PS50887">
    <property type="entry name" value="GGDEF"/>
    <property type="match status" value="1"/>
</dbReference>
<dbReference type="InterPro" id="IPR000160">
    <property type="entry name" value="GGDEF_dom"/>
</dbReference>
<dbReference type="PANTHER" id="PTHR44757:SF2">
    <property type="entry name" value="BIOFILM ARCHITECTURE MAINTENANCE PROTEIN MBAA"/>
    <property type="match status" value="1"/>
</dbReference>
<feature type="coiled-coil region" evidence="1">
    <location>
        <begin position="546"/>
        <end position="577"/>
    </location>
</feature>
<dbReference type="NCBIfam" id="TIGR00254">
    <property type="entry name" value="GGDEF"/>
    <property type="match status" value="1"/>
</dbReference>
<dbReference type="Pfam" id="PF00563">
    <property type="entry name" value="EAL"/>
    <property type="match status" value="1"/>
</dbReference>
<dbReference type="SUPFAM" id="SSF141868">
    <property type="entry name" value="EAL domain-like"/>
    <property type="match status" value="1"/>
</dbReference>
<evidence type="ECO:0000256" key="1">
    <source>
        <dbReference type="SAM" id="Coils"/>
    </source>
</evidence>
<dbReference type="EMBL" id="JBBMRA010000014">
    <property type="protein sequence ID" value="MEM5537394.1"/>
    <property type="molecule type" value="Genomic_DNA"/>
</dbReference>
<dbReference type="Gene3D" id="3.40.190.10">
    <property type="entry name" value="Periplasmic binding protein-like II"/>
    <property type="match status" value="4"/>
</dbReference>
<dbReference type="CDD" id="cd01007">
    <property type="entry name" value="PBP2_BvgS_HisK_like"/>
    <property type="match status" value="1"/>
</dbReference>
<dbReference type="CDD" id="cd13708">
    <property type="entry name" value="PBP2_BvgS_like_1"/>
    <property type="match status" value="1"/>
</dbReference>
<feature type="domain" description="GGDEF" evidence="4">
    <location>
        <begin position="608"/>
        <end position="741"/>
    </location>
</feature>
<dbReference type="InterPro" id="IPR043128">
    <property type="entry name" value="Rev_trsase/Diguanyl_cyclase"/>
</dbReference>
<evidence type="ECO:0000256" key="2">
    <source>
        <dbReference type="SAM" id="Phobius"/>
    </source>
</evidence>
<dbReference type="SUPFAM" id="SSF53850">
    <property type="entry name" value="Periplasmic binding protein-like II"/>
    <property type="match status" value="2"/>
</dbReference>
<evidence type="ECO:0000313" key="5">
    <source>
        <dbReference type="EMBL" id="MEM5537394.1"/>
    </source>
</evidence>
<name>A0ABU9TVW4_9GAMM</name>
<accession>A0ABU9TVW4</accession>
<dbReference type="CDD" id="cd01949">
    <property type="entry name" value="GGDEF"/>
    <property type="match status" value="1"/>
</dbReference>
<dbReference type="SMART" id="SM00267">
    <property type="entry name" value="GGDEF"/>
    <property type="match status" value="1"/>
</dbReference>
<dbReference type="Proteomes" id="UP001449225">
    <property type="component" value="Unassembled WGS sequence"/>
</dbReference>
<gene>
    <name evidence="5" type="ORF">WNY58_13445</name>
</gene>
<evidence type="ECO:0000313" key="6">
    <source>
        <dbReference type="Proteomes" id="UP001449225"/>
    </source>
</evidence>
<dbReference type="Pfam" id="PF00990">
    <property type="entry name" value="GGDEF"/>
    <property type="match status" value="1"/>
</dbReference>
<dbReference type="InterPro" id="IPR052155">
    <property type="entry name" value="Biofilm_reg_signaling"/>
</dbReference>
<keyword evidence="2" id="KW-0472">Membrane</keyword>
<feature type="transmembrane region" description="Helical" evidence="2">
    <location>
        <begin position="12"/>
        <end position="31"/>
    </location>
</feature>
<keyword evidence="6" id="KW-1185">Reference proteome</keyword>
<reference evidence="5 6" key="1">
    <citation type="submission" date="2024-03" db="EMBL/GenBank/DDBJ databases">
        <title>Community enrichment and isolation of bacterial strains for fucoidan degradation.</title>
        <authorList>
            <person name="Sichert A."/>
        </authorList>
    </citation>
    <scope>NUCLEOTIDE SEQUENCE [LARGE SCALE GENOMIC DNA]</scope>
    <source>
        <strain evidence="5 6">AS76</strain>
    </source>
</reference>
<protein>
    <submittedName>
        <fullName evidence="5">Transporter substrate-binding domain-containing protein</fullName>
    </submittedName>
</protein>
<dbReference type="InterPro" id="IPR001638">
    <property type="entry name" value="Solute-binding_3/MltF_N"/>
</dbReference>
<dbReference type="PANTHER" id="PTHR44757">
    <property type="entry name" value="DIGUANYLATE CYCLASE DGCP"/>
    <property type="match status" value="1"/>
</dbReference>
<proteinExistence type="predicted"/>
<dbReference type="RefSeq" id="WP_342854783.1">
    <property type="nucleotide sequence ID" value="NZ_JBBMRA010000014.1"/>
</dbReference>
<dbReference type="SMART" id="SM00062">
    <property type="entry name" value="PBPb"/>
    <property type="match status" value="2"/>
</dbReference>
<dbReference type="Gene3D" id="3.30.70.270">
    <property type="match status" value="1"/>
</dbReference>
<dbReference type="CDD" id="cd01948">
    <property type="entry name" value="EAL"/>
    <property type="match status" value="1"/>
</dbReference>
<evidence type="ECO:0000259" key="4">
    <source>
        <dbReference type="PROSITE" id="PS50887"/>
    </source>
</evidence>
<keyword evidence="1" id="KW-0175">Coiled coil</keyword>
<feature type="domain" description="EAL" evidence="3">
    <location>
        <begin position="750"/>
        <end position="1004"/>
    </location>
</feature>